<dbReference type="PROSITE" id="PS00646">
    <property type="entry name" value="RIBOSOMAL_S13_1"/>
    <property type="match status" value="1"/>
</dbReference>
<keyword evidence="2 4" id="KW-0689">Ribosomal protein</keyword>
<dbReference type="Gene3D" id="4.10.910.10">
    <property type="entry name" value="30s ribosomal protein s13, domain 2"/>
    <property type="match status" value="1"/>
</dbReference>
<dbReference type="Gene3D" id="1.10.8.50">
    <property type="match status" value="1"/>
</dbReference>
<dbReference type="GO" id="GO:0005739">
    <property type="term" value="C:mitochondrion"/>
    <property type="evidence" value="ECO:0007669"/>
    <property type="project" value="TreeGrafter"/>
</dbReference>
<evidence type="ECO:0000256" key="2">
    <source>
        <dbReference type="ARBA" id="ARBA00022980"/>
    </source>
</evidence>
<organism evidence="5 6">
    <name type="scientific">Aulographum hederae CBS 113979</name>
    <dbReference type="NCBI Taxonomy" id="1176131"/>
    <lineage>
        <taxon>Eukaryota</taxon>
        <taxon>Fungi</taxon>
        <taxon>Dikarya</taxon>
        <taxon>Ascomycota</taxon>
        <taxon>Pezizomycotina</taxon>
        <taxon>Dothideomycetes</taxon>
        <taxon>Pleosporomycetidae</taxon>
        <taxon>Aulographales</taxon>
        <taxon>Aulographaceae</taxon>
    </lineage>
</organism>
<dbReference type="InterPro" id="IPR001892">
    <property type="entry name" value="Ribosomal_uS13"/>
</dbReference>
<sequence length="121" mass="13899">MPYILGTNFLETQFVKSALESFYGVGPKVSQRLMARYYIHPTAKIGALKQQQIMAIQEDLSNMTIGNDARRILKDTIMRLKEMGTYRGRRHALNLPVRGQNTRSQIVTARKHNRIVDRTHG</sequence>
<dbReference type="PROSITE" id="PS50159">
    <property type="entry name" value="RIBOSOMAL_S13_2"/>
    <property type="match status" value="1"/>
</dbReference>
<dbReference type="InterPro" id="IPR010979">
    <property type="entry name" value="Ribosomal_uS13-like_H2TH"/>
</dbReference>
<proteinExistence type="inferred from homology"/>
<dbReference type="InterPro" id="IPR018269">
    <property type="entry name" value="Ribosomal_uS13_CS"/>
</dbReference>
<name>A0A6G1GV12_9PEZI</name>
<evidence type="ECO:0000256" key="1">
    <source>
        <dbReference type="ARBA" id="ARBA00008080"/>
    </source>
</evidence>
<dbReference type="PANTHER" id="PTHR10871:SF1">
    <property type="entry name" value="SMALL RIBOSOMAL SUBUNIT PROTEIN US13M"/>
    <property type="match status" value="1"/>
</dbReference>
<dbReference type="Pfam" id="PF00416">
    <property type="entry name" value="Ribosomal_S13"/>
    <property type="match status" value="1"/>
</dbReference>
<reference evidence="5" key="1">
    <citation type="journal article" date="2020" name="Stud. Mycol.">
        <title>101 Dothideomycetes genomes: a test case for predicting lifestyles and emergence of pathogens.</title>
        <authorList>
            <person name="Haridas S."/>
            <person name="Albert R."/>
            <person name="Binder M."/>
            <person name="Bloem J."/>
            <person name="Labutti K."/>
            <person name="Salamov A."/>
            <person name="Andreopoulos B."/>
            <person name="Baker S."/>
            <person name="Barry K."/>
            <person name="Bills G."/>
            <person name="Bluhm B."/>
            <person name="Cannon C."/>
            <person name="Castanera R."/>
            <person name="Culley D."/>
            <person name="Daum C."/>
            <person name="Ezra D."/>
            <person name="Gonzalez J."/>
            <person name="Henrissat B."/>
            <person name="Kuo A."/>
            <person name="Liang C."/>
            <person name="Lipzen A."/>
            <person name="Lutzoni F."/>
            <person name="Magnuson J."/>
            <person name="Mondo S."/>
            <person name="Nolan M."/>
            <person name="Ohm R."/>
            <person name="Pangilinan J."/>
            <person name="Park H.-J."/>
            <person name="Ramirez L."/>
            <person name="Alfaro M."/>
            <person name="Sun H."/>
            <person name="Tritt A."/>
            <person name="Yoshinaga Y."/>
            <person name="Zwiers L.-H."/>
            <person name="Turgeon B."/>
            <person name="Goodwin S."/>
            <person name="Spatafora J."/>
            <person name="Crous P."/>
            <person name="Grigoriev I."/>
        </authorList>
    </citation>
    <scope>NUCLEOTIDE SEQUENCE</scope>
    <source>
        <strain evidence="5">CBS 113979</strain>
    </source>
</reference>
<dbReference type="GO" id="GO:0003735">
    <property type="term" value="F:structural constituent of ribosome"/>
    <property type="evidence" value="ECO:0007669"/>
    <property type="project" value="InterPro"/>
</dbReference>
<dbReference type="GO" id="GO:0015935">
    <property type="term" value="C:small ribosomal subunit"/>
    <property type="evidence" value="ECO:0007669"/>
    <property type="project" value="TreeGrafter"/>
</dbReference>
<evidence type="ECO:0000313" key="5">
    <source>
        <dbReference type="EMBL" id="KAF1984578.1"/>
    </source>
</evidence>
<dbReference type="OrthoDB" id="525520at2759"/>
<comment type="similarity">
    <text evidence="1 4">Belongs to the universal ribosomal protein uS13 family.</text>
</comment>
<gene>
    <name evidence="5" type="ORF">K402DRAFT_139427</name>
</gene>
<dbReference type="AlphaFoldDB" id="A0A6G1GV12"/>
<dbReference type="PIRSF" id="PIRSF002134">
    <property type="entry name" value="Ribosomal_S13"/>
    <property type="match status" value="1"/>
</dbReference>
<dbReference type="GO" id="GO:0006412">
    <property type="term" value="P:translation"/>
    <property type="evidence" value="ECO:0007669"/>
    <property type="project" value="InterPro"/>
</dbReference>
<evidence type="ECO:0000256" key="4">
    <source>
        <dbReference type="RuleBase" id="RU003830"/>
    </source>
</evidence>
<keyword evidence="6" id="KW-1185">Reference proteome</keyword>
<dbReference type="Proteomes" id="UP000800041">
    <property type="component" value="Unassembled WGS sequence"/>
</dbReference>
<dbReference type="PANTHER" id="PTHR10871">
    <property type="entry name" value="30S RIBOSOMAL PROTEIN S13/40S RIBOSOMAL PROTEIN S18"/>
    <property type="match status" value="1"/>
</dbReference>
<dbReference type="InterPro" id="IPR027437">
    <property type="entry name" value="Rbsml_uS13_C"/>
</dbReference>
<protein>
    <submittedName>
        <fullName evidence="5">40S ribosomal protein s13</fullName>
    </submittedName>
</protein>
<keyword evidence="3 4" id="KW-0687">Ribonucleoprotein</keyword>
<dbReference type="SUPFAM" id="SSF46946">
    <property type="entry name" value="S13-like H2TH domain"/>
    <property type="match status" value="1"/>
</dbReference>
<evidence type="ECO:0000256" key="3">
    <source>
        <dbReference type="ARBA" id="ARBA00023274"/>
    </source>
</evidence>
<evidence type="ECO:0000313" key="6">
    <source>
        <dbReference type="Proteomes" id="UP000800041"/>
    </source>
</evidence>
<dbReference type="EMBL" id="ML977167">
    <property type="protein sequence ID" value="KAF1984578.1"/>
    <property type="molecule type" value="Genomic_DNA"/>
</dbReference>
<accession>A0A6G1GV12</accession>
<dbReference type="GO" id="GO:0003723">
    <property type="term" value="F:RNA binding"/>
    <property type="evidence" value="ECO:0007669"/>
    <property type="project" value="InterPro"/>
</dbReference>